<evidence type="ECO:0000259" key="4">
    <source>
        <dbReference type="Pfam" id="PF00326"/>
    </source>
</evidence>
<dbReference type="InterPro" id="IPR029058">
    <property type="entry name" value="AB_hydrolase_fold"/>
</dbReference>
<keyword evidence="3" id="KW-0720">Serine protease</keyword>
<protein>
    <submittedName>
        <fullName evidence="5">S9 family peptidase</fullName>
    </submittedName>
</protein>
<keyword evidence="3" id="KW-0645">Protease</keyword>
<keyword evidence="6" id="KW-1185">Reference proteome</keyword>
<dbReference type="InterPro" id="IPR011659">
    <property type="entry name" value="WD40"/>
</dbReference>
<dbReference type="SUPFAM" id="SSF53474">
    <property type="entry name" value="alpha/beta-Hydrolases"/>
    <property type="match status" value="1"/>
</dbReference>
<proteinExistence type="predicted"/>
<name>A0ABT5BF63_9BACT</name>
<comment type="caution">
    <text evidence="5">The sequence shown here is derived from an EMBL/GenBank/DDBJ whole genome shotgun (WGS) entry which is preliminary data.</text>
</comment>
<evidence type="ECO:0000256" key="3">
    <source>
        <dbReference type="ARBA" id="ARBA00022825"/>
    </source>
</evidence>
<dbReference type="Gene3D" id="3.40.50.1820">
    <property type="entry name" value="alpha/beta hydrolase"/>
    <property type="match status" value="1"/>
</dbReference>
<dbReference type="RefSeq" id="WP_272002217.1">
    <property type="nucleotide sequence ID" value="NZ_JAQNDN010000018.1"/>
</dbReference>
<dbReference type="PROSITE" id="PS51257">
    <property type="entry name" value="PROKAR_LIPOPROTEIN"/>
    <property type="match status" value="1"/>
</dbReference>
<dbReference type="EMBL" id="JAQNDN010000018">
    <property type="protein sequence ID" value="MDC0671662.1"/>
    <property type="molecule type" value="Genomic_DNA"/>
</dbReference>
<evidence type="ECO:0000256" key="2">
    <source>
        <dbReference type="ARBA" id="ARBA00022801"/>
    </source>
</evidence>
<sequence>MVRVRPRIRTLLGLSTLAVACGGTRERVVRDCPPVASPAPEEAKAAEAAPTAPAPFVEQAIAPPGQHPFSVLDLLAFDRISDPQVSPNGKKVAFVVRKTDLEGNRGRSDLYVMGIDGSGPIRLTTDPESESSPRWTSDSETLYFLGKHEGKQQVFRVAIGETPTRVSDFPVDVGAILLGPGGTLLFSAEVFPECDGASEGPLACTAGLARDRARKDRGTGVVHNRLFVRHWDEWEDGRRAQLFAWSPGGGGQPVHVSRGIDGDVPSKPFGGVEEWAVTPDGHGVVFAARVAGQTEPWSTNFDLFYAPLDGSAAPKNLTQKNLAWDTRPAFSPDGKTLAYVAMARPGYEADRFSLVLQPWPEGQLKILTGDWDRSVEEFTWSGDGKTIFAVAEDLGRTSLFAVDAATGSAHELVRGGAIHDVQRVDDRLLFLRNDLSHPDEIFTAKFEGETEATHRSTYVPGQRMTIEQLSHLNDAKVAAADVGVAEQFSFPGHKNEMVYGWVVRPPGLAEGDKAPVAFLIHGGPQGSFSDRWSYRWNPQTYAGAGYAVVMIDFHGSTGYGQAFTDTIQDDWGGAPLVDLQKGLAAALQRYPWLDGDRVCALGASYGGFMVNWIASQWQAPFRCLVNHDGVFDNRMMYYATEELWFPEWEHRGPYWQFGKQHEAHNPANYVDRWRLPMLVIHGGLDYRIPETQGIATFTALQRRGVPSRFMYFPDENHWVLKPVNSKLWHDNVLAWLDTWLRTPAAKPGAAK</sequence>
<accession>A0ABT5BF63</accession>
<dbReference type="InterPro" id="IPR001375">
    <property type="entry name" value="Peptidase_S9_cat"/>
</dbReference>
<dbReference type="Proteomes" id="UP001217838">
    <property type="component" value="Unassembled WGS sequence"/>
</dbReference>
<dbReference type="PANTHER" id="PTHR42776:SF13">
    <property type="entry name" value="DIPEPTIDYL-PEPTIDASE 5"/>
    <property type="match status" value="1"/>
</dbReference>
<organism evidence="5 6">
    <name type="scientific">Nannocystis radixulma</name>
    <dbReference type="NCBI Taxonomy" id="2995305"/>
    <lineage>
        <taxon>Bacteria</taxon>
        <taxon>Pseudomonadati</taxon>
        <taxon>Myxococcota</taxon>
        <taxon>Polyangia</taxon>
        <taxon>Nannocystales</taxon>
        <taxon>Nannocystaceae</taxon>
        <taxon>Nannocystis</taxon>
    </lineage>
</organism>
<keyword evidence="2" id="KW-0378">Hydrolase</keyword>
<gene>
    <name evidence="5" type="ORF">POL58_28200</name>
</gene>
<keyword evidence="1" id="KW-0732">Signal</keyword>
<dbReference type="InterPro" id="IPR011042">
    <property type="entry name" value="6-blade_b-propeller_TolB-like"/>
</dbReference>
<dbReference type="Gene3D" id="2.120.10.30">
    <property type="entry name" value="TolB, C-terminal domain"/>
    <property type="match status" value="2"/>
</dbReference>
<evidence type="ECO:0000256" key="1">
    <source>
        <dbReference type="ARBA" id="ARBA00022729"/>
    </source>
</evidence>
<dbReference type="SUPFAM" id="SSF82171">
    <property type="entry name" value="DPP6 N-terminal domain-like"/>
    <property type="match status" value="1"/>
</dbReference>
<evidence type="ECO:0000313" key="5">
    <source>
        <dbReference type="EMBL" id="MDC0671662.1"/>
    </source>
</evidence>
<dbReference type="Pfam" id="PF07676">
    <property type="entry name" value="PD40"/>
    <property type="match status" value="3"/>
</dbReference>
<feature type="domain" description="Peptidase S9 prolyl oligopeptidase catalytic" evidence="4">
    <location>
        <begin position="532"/>
        <end position="740"/>
    </location>
</feature>
<dbReference type="Pfam" id="PF00326">
    <property type="entry name" value="Peptidase_S9"/>
    <property type="match status" value="1"/>
</dbReference>
<dbReference type="PANTHER" id="PTHR42776">
    <property type="entry name" value="SERINE PEPTIDASE S9 FAMILY MEMBER"/>
    <property type="match status" value="1"/>
</dbReference>
<reference evidence="5 6" key="1">
    <citation type="submission" date="2022-11" db="EMBL/GenBank/DDBJ databases">
        <title>Minimal conservation of predation-associated metabolite biosynthetic gene clusters underscores biosynthetic potential of Myxococcota including descriptions for ten novel species: Archangium lansinium sp. nov., Myxococcus landrumus sp. nov., Nannocystis bai.</title>
        <authorList>
            <person name="Ahearne A."/>
            <person name="Stevens C."/>
            <person name="Dowd S."/>
        </authorList>
    </citation>
    <scope>NUCLEOTIDE SEQUENCE [LARGE SCALE GENOMIC DNA]</scope>
    <source>
        <strain evidence="5 6">NCELM</strain>
    </source>
</reference>
<evidence type="ECO:0000313" key="6">
    <source>
        <dbReference type="Proteomes" id="UP001217838"/>
    </source>
</evidence>